<keyword evidence="2" id="KW-1185">Reference proteome</keyword>
<evidence type="ECO:0000313" key="1">
    <source>
        <dbReference type="EMBL" id="KAJ6644414.1"/>
    </source>
</evidence>
<gene>
    <name evidence="1" type="ORF">Bhyg_09383</name>
</gene>
<name>A0A9Q0S4C8_9DIPT</name>
<evidence type="ECO:0000313" key="2">
    <source>
        <dbReference type="Proteomes" id="UP001151699"/>
    </source>
</evidence>
<dbReference type="Proteomes" id="UP001151699">
    <property type="component" value="Chromosome B"/>
</dbReference>
<organism evidence="1 2">
    <name type="scientific">Pseudolycoriella hygida</name>
    <dbReference type="NCBI Taxonomy" id="35572"/>
    <lineage>
        <taxon>Eukaryota</taxon>
        <taxon>Metazoa</taxon>
        <taxon>Ecdysozoa</taxon>
        <taxon>Arthropoda</taxon>
        <taxon>Hexapoda</taxon>
        <taxon>Insecta</taxon>
        <taxon>Pterygota</taxon>
        <taxon>Neoptera</taxon>
        <taxon>Endopterygota</taxon>
        <taxon>Diptera</taxon>
        <taxon>Nematocera</taxon>
        <taxon>Sciaroidea</taxon>
        <taxon>Sciaridae</taxon>
        <taxon>Pseudolycoriella</taxon>
    </lineage>
</organism>
<accession>A0A9Q0S4C8</accession>
<protein>
    <submittedName>
        <fullName evidence="1">Uncharacterized protein</fullName>
    </submittedName>
</protein>
<dbReference type="AlphaFoldDB" id="A0A9Q0S4C8"/>
<proteinExistence type="predicted"/>
<sequence>MIRIYVSNTHEGFFFIMMVKYGVKLLKGTQSLCYNGLFSLLEIYKNAEKDVRMVTLKADTATAAWLLILVFRDDWLQYRNYVTRVGLADMDLTRSLNDIFCTDRPARDTLILSNTNGTLYMSTPSGFSSRDNCRYVANPGNPSPRTRDTLILSNTNGTLYMSTPSGFSSRDNCRYVANPGNPSPRRTLTFEENGDDNVSSIVQIFERKNISFGDCAISFSD</sequence>
<comment type="caution">
    <text evidence="1">The sequence shown here is derived from an EMBL/GenBank/DDBJ whole genome shotgun (WGS) entry which is preliminary data.</text>
</comment>
<reference evidence="1" key="1">
    <citation type="submission" date="2022-07" db="EMBL/GenBank/DDBJ databases">
        <authorList>
            <person name="Trinca V."/>
            <person name="Uliana J.V.C."/>
            <person name="Torres T.T."/>
            <person name="Ward R.J."/>
            <person name="Monesi N."/>
        </authorList>
    </citation>
    <scope>NUCLEOTIDE SEQUENCE</scope>
    <source>
        <strain evidence="1">HSMRA1968</strain>
        <tissue evidence="1">Whole embryos</tissue>
    </source>
</reference>
<dbReference type="EMBL" id="WJQU01000002">
    <property type="protein sequence ID" value="KAJ6644414.1"/>
    <property type="molecule type" value="Genomic_DNA"/>
</dbReference>